<dbReference type="Pfam" id="PF08123">
    <property type="entry name" value="DOT1"/>
    <property type="match status" value="1"/>
</dbReference>
<evidence type="ECO:0000259" key="1">
    <source>
        <dbReference type="Pfam" id="PF08123"/>
    </source>
</evidence>
<feature type="domain" description="DOT1" evidence="1">
    <location>
        <begin position="27"/>
        <end position="98"/>
    </location>
</feature>
<proteinExistence type="predicted"/>
<dbReference type="Gene3D" id="3.40.50.150">
    <property type="entry name" value="Vaccinia Virus protein VP39"/>
    <property type="match status" value="1"/>
</dbReference>
<dbReference type="Proteomes" id="UP000830343">
    <property type="component" value="Chromosome"/>
</dbReference>
<sequence>MNDAQYDAKLNIHTEIYFESYSRSNIHRYEPTYYRHLEQLFQAIAHKIQTDDVLIDIGSGMHRVPIYAADYFGIKTKGVEINKQLYMSAVKNIKQYHTIKQCQIEAYNCDILKYNIKQEDTIFFFFNPFSINVFKTFINLLLKENKKRCIIILYYPDGDYISYLRDLNVFQCTMVIELEHYYKDEREQILIFEI</sequence>
<reference evidence="2" key="1">
    <citation type="submission" date="2022-03" db="EMBL/GenBank/DDBJ databases">
        <authorList>
            <person name="Vrbovska V."/>
            <person name="Kovarovic V."/>
            <person name="Botka T."/>
            <person name="Pantucek R."/>
        </authorList>
    </citation>
    <scope>NUCLEOTIDE SEQUENCE</scope>
    <source>
        <strain evidence="2">CCM 2609</strain>
    </source>
</reference>
<name>A0ABY3ZTK8_9STAP</name>
<dbReference type="EMBL" id="CP094348">
    <property type="protein sequence ID" value="UOB19695.1"/>
    <property type="molecule type" value="Genomic_DNA"/>
</dbReference>
<dbReference type="InterPro" id="IPR025789">
    <property type="entry name" value="DOT1_dom"/>
</dbReference>
<gene>
    <name evidence="2" type="ORF">MRZ06_06470</name>
</gene>
<reference evidence="2" key="2">
    <citation type="submission" date="2022-04" db="EMBL/GenBank/DDBJ databases">
        <title>Antimicrobial genetic elements in methicillin-resistant Macrococcus armenti.</title>
        <authorList>
            <person name="Keller J.E."/>
            <person name="Schwendener S."/>
            <person name="Pantucek R."/>
            <person name="Perreten V."/>
        </authorList>
    </citation>
    <scope>NUCLEOTIDE SEQUENCE</scope>
    <source>
        <strain evidence="2">CCM 2609</strain>
    </source>
</reference>
<dbReference type="InterPro" id="IPR029063">
    <property type="entry name" value="SAM-dependent_MTases_sf"/>
</dbReference>
<keyword evidence="3" id="KW-1185">Reference proteome</keyword>
<evidence type="ECO:0000313" key="3">
    <source>
        <dbReference type="Proteomes" id="UP000830343"/>
    </source>
</evidence>
<accession>A0ABY3ZTK8</accession>
<dbReference type="RefSeq" id="WP_243365094.1">
    <property type="nucleotide sequence ID" value="NZ_CP094348.1"/>
</dbReference>
<dbReference type="SUPFAM" id="SSF53335">
    <property type="entry name" value="S-adenosyl-L-methionine-dependent methyltransferases"/>
    <property type="match status" value="1"/>
</dbReference>
<organism evidence="2 3">
    <name type="scientific">Macrococcus armenti</name>
    <dbReference type="NCBI Taxonomy" id="2875764"/>
    <lineage>
        <taxon>Bacteria</taxon>
        <taxon>Bacillati</taxon>
        <taxon>Bacillota</taxon>
        <taxon>Bacilli</taxon>
        <taxon>Bacillales</taxon>
        <taxon>Staphylococcaceae</taxon>
        <taxon>Macrococcus</taxon>
    </lineage>
</organism>
<evidence type="ECO:0000313" key="2">
    <source>
        <dbReference type="EMBL" id="UOB19695.1"/>
    </source>
</evidence>
<protein>
    <recommendedName>
        <fullName evidence="1">DOT1 domain-containing protein</fullName>
    </recommendedName>
</protein>